<keyword evidence="1" id="KW-0732">Signal</keyword>
<feature type="chain" id="PRO_5015580832" evidence="1">
    <location>
        <begin position="22"/>
        <end position="107"/>
    </location>
</feature>
<accession>A0A2T7CTQ9</accession>
<keyword evidence="3" id="KW-1185">Reference proteome</keyword>
<feature type="signal peptide" evidence="1">
    <location>
        <begin position="1"/>
        <end position="21"/>
    </location>
</feature>
<protein>
    <submittedName>
        <fullName evidence="2">Uncharacterized protein</fullName>
    </submittedName>
</protein>
<dbReference type="PANTHER" id="PTHR34998:SF9">
    <property type="entry name" value="OS04G0357400 PROTEIN"/>
    <property type="match status" value="1"/>
</dbReference>
<reference evidence="2 3" key="1">
    <citation type="submission" date="2018-04" db="EMBL/GenBank/DDBJ databases">
        <title>WGS assembly of Panicum hallii var. hallii HAL2.</title>
        <authorList>
            <person name="Lovell J."/>
            <person name="Jenkins J."/>
            <person name="Lowry D."/>
            <person name="Mamidi S."/>
            <person name="Sreedasyam A."/>
            <person name="Weng X."/>
            <person name="Barry K."/>
            <person name="Bonette J."/>
            <person name="Campitelli B."/>
            <person name="Daum C."/>
            <person name="Gordon S."/>
            <person name="Gould B."/>
            <person name="Lipzen A."/>
            <person name="MacQueen A."/>
            <person name="Palacio-Mejia J."/>
            <person name="Plott C."/>
            <person name="Shakirov E."/>
            <person name="Shu S."/>
            <person name="Yoshinaga Y."/>
            <person name="Zane M."/>
            <person name="Rokhsar D."/>
            <person name="Grimwood J."/>
            <person name="Schmutz J."/>
            <person name="Juenger T."/>
        </authorList>
    </citation>
    <scope>NUCLEOTIDE SEQUENCE [LARGE SCALE GENOMIC DNA]</scope>
    <source>
        <strain evidence="3">cv. HAL2</strain>
    </source>
</reference>
<evidence type="ECO:0000313" key="3">
    <source>
        <dbReference type="Proteomes" id="UP000244336"/>
    </source>
</evidence>
<name>A0A2T7CTQ9_9POAL</name>
<gene>
    <name evidence="2" type="ORF">GQ55_7G104900</name>
</gene>
<sequence>MDSKVCVFLLVALLGVALALAGSIAGGSMEAVLAGKIRQYGAAQLMMTPVTATPTSVLGVEVRRRVLGSISPSSLDPNRAACIGSCPAAGGAYTGRGCQRVYQCSTG</sequence>
<dbReference type="AlphaFoldDB" id="A0A2T7CTQ9"/>
<dbReference type="OrthoDB" id="696443at2759"/>
<dbReference type="EMBL" id="CM009755">
    <property type="protein sequence ID" value="PUZ46725.1"/>
    <property type="molecule type" value="Genomic_DNA"/>
</dbReference>
<evidence type="ECO:0000256" key="1">
    <source>
        <dbReference type="SAM" id="SignalP"/>
    </source>
</evidence>
<dbReference type="Proteomes" id="UP000244336">
    <property type="component" value="Chromosome 7"/>
</dbReference>
<organism evidence="2 3">
    <name type="scientific">Panicum hallii var. hallii</name>
    <dbReference type="NCBI Taxonomy" id="1504633"/>
    <lineage>
        <taxon>Eukaryota</taxon>
        <taxon>Viridiplantae</taxon>
        <taxon>Streptophyta</taxon>
        <taxon>Embryophyta</taxon>
        <taxon>Tracheophyta</taxon>
        <taxon>Spermatophyta</taxon>
        <taxon>Magnoliopsida</taxon>
        <taxon>Liliopsida</taxon>
        <taxon>Poales</taxon>
        <taxon>Poaceae</taxon>
        <taxon>PACMAD clade</taxon>
        <taxon>Panicoideae</taxon>
        <taxon>Panicodae</taxon>
        <taxon>Paniceae</taxon>
        <taxon>Panicinae</taxon>
        <taxon>Panicum</taxon>
        <taxon>Panicum sect. Panicum</taxon>
    </lineage>
</organism>
<proteinExistence type="predicted"/>
<evidence type="ECO:0000313" key="2">
    <source>
        <dbReference type="EMBL" id="PUZ46725.1"/>
    </source>
</evidence>
<dbReference type="PANTHER" id="PTHR34998">
    <property type="entry name" value="OS04G0357400 PROTEIN-RELATED"/>
    <property type="match status" value="1"/>
</dbReference>
<dbReference type="Gramene" id="PUZ46725">
    <property type="protein sequence ID" value="PUZ46725"/>
    <property type="gene ID" value="GQ55_7G104900"/>
</dbReference>